<dbReference type="Gene3D" id="3.90.1170.40">
    <property type="entry name" value="Molybdopterin biosynthesis MoaE subunit"/>
    <property type="match status" value="1"/>
</dbReference>
<comment type="pathway">
    <text evidence="1">Cofactor biosynthesis; molybdopterin biosynthesis.</text>
</comment>
<evidence type="ECO:0000313" key="14">
    <source>
        <dbReference type="Proteomes" id="UP000464378"/>
    </source>
</evidence>
<sequence length="151" mass="16861">MHWLRISHDPILPERLLSHVAHRDGGGTVLFLGTVREHTGTEITTALEYEAYLPMAERQLVELATELADRWPILGLAIEHRLGRLIVGDISVGIAVNCPHRAEAFDACEFAIDRLKQIVPIWKQDHAADGTANWVHPEPTASEATPRDPRI</sequence>
<keyword evidence="5" id="KW-0501">Molybdenum cofactor biosynthesis</keyword>
<dbReference type="CDD" id="cd00756">
    <property type="entry name" value="MoaE"/>
    <property type="match status" value="1"/>
</dbReference>
<evidence type="ECO:0000256" key="6">
    <source>
        <dbReference type="ARBA" id="ARBA00026066"/>
    </source>
</evidence>
<evidence type="ECO:0000256" key="5">
    <source>
        <dbReference type="ARBA" id="ARBA00023150"/>
    </source>
</evidence>
<evidence type="ECO:0000313" key="13">
    <source>
        <dbReference type="EMBL" id="VIP03150.1"/>
    </source>
</evidence>
<organism evidence="13">
    <name type="scientific">Tuwongella immobilis</name>
    <dbReference type="NCBI Taxonomy" id="692036"/>
    <lineage>
        <taxon>Bacteria</taxon>
        <taxon>Pseudomonadati</taxon>
        <taxon>Planctomycetota</taxon>
        <taxon>Planctomycetia</taxon>
        <taxon>Gemmatales</taxon>
        <taxon>Gemmataceae</taxon>
        <taxon>Tuwongella</taxon>
    </lineage>
</organism>
<proteinExistence type="inferred from homology"/>
<evidence type="ECO:0000256" key="1">
    <source>
        <dbReference type="ARBA" id="ARBA00005046"/>
    </source>
</evidence>
<evidence type="ECO:0000256" key="9">
    <source>
        <dbReference type="ARBA" id="ARBA00030781"/>
    </source>
</evidence>
<evidence type="ECO:0000256" key="8">
    <source>
        <dbReference type="ARBA" id="ARBA00030407"/>
    </source>
</evidence>
<dbReference type="KEGG" id="tim:GMBLW1_08100"/>
<dbReference type="EC" id="2.8.1.12" evidence="3"/>
<comment type="similarity">
    <text evidence="2">Belongs to the MoaE family.</text>
</comment>
<evidence type="ECO:0000256" key="10">
    <source>
        <dbReference type="ARBA" id="ARBA00032474"/>
    </source>
</evidence>
<name>A0A6C2YNF2_9BACT</name>
<keyword evidence="14" id="KW-1185">Reference proteome</keyword>
<evidence type="ECO:0000256" key="4">
    <source>
        <dbReference type="ARBA" id="ARBA00013858"/>
    </source>
</evidence>
<evidence type="ECO:0000256" key="11">
    <source>
        <dbReference type="ARBA" id="ARBA00049878"/>
    </source>
</evidence>
<dbReference type="EMBL" id="LR593887">
    <property type="protein sequence ID" value="VTS03537.1"/>
    <property type="molecule type" value="Genomic_DNA"/>
</dbReference>
<gene>
    <name evidence="13" type="ORF">GMBLW1_08100</name>
</gene>
<comment type="subunit">
    <text evidence="6">Heterotetramer of 2 MoaD subunits and 2 MoaE subunits. Also stable as homodimer. The enzyme changes between these two forms during catalysis.</text>
</comment>
<evidence type="ECO:0000256" key="2">
    <source>
        <dbReference type="ARBA" id="ARBA00005426"/>
    </source>
</evidence>
<evidence type="ECO:0000256" key="7">
    <source>
        <dbReference type="ARBA" id="ARBA00029745"/>
    </source>
</evidence>
<dbReference type="FunCoup" id="A0A6C2YNF2">
    <property type="interactions" value="468"/>
</dbReference>
<dbReference type="InParanoid" id="A0A6C2YNF2"/>
<feature type="region of interest" description="Disordered" evidence="12">
    <location>
        <begin position="130"/>
        <end position="151"/>
    </location>
</feature>
<dbReference type="GO" id="GO:0006777">
    <property type="term" value="P:Mo-molybdopterin cofactor biosynthetic process"/>
    <property type="evidence" value="ECO:0007669"/>
    <property type="project" value="UniProtKB-KW"/>
</dbReference>
<evidence type="ECO:0000256" key="12">
    <source>
        <dbReference type="SAM" id="MobiDB-lite"/>
    </source>
</evidence>
<dbReference type="InterPro" id="IPR036563">
    <property type="entry name" value="MoaE_sf"/>
</dbReference>
<dbReference type="InterPro" id="IPR003448">
    <property type="entry name" value="Mopterin_biosynth_MoaE"/>
</dbReference>
<protein>
    <recommendedName>
        <fullName evidence="4">Molybdopterin synthase catalytic subunit</fullName>
        <ecNumber evidence="3">2.8.1.12</ecNumber>
    </recommendedName>
    <alternativeName>
        <fullName evidence="9">MPT synthase subunit 2</fullName>
    </alternativeName>
    <alternativeName>
        <fullName evidence="7">Molybdenum cofactor biosynthesis protein E</fullName>
    </alternativeName>
    <alternativeName>
        <fullName evidence="8">Molybdopterin-converting factor large subunit</fullName>
    </alternativeName>
    <alternativeName>
        <fullName evidence="10">Molybdopterin-converting factor subunit 2</fullName>
    </alternativeName>
</protein>
<dbReference type="GO" id="GO:0030366">
    <property type="term" value="F:molybdopterin synthase activity"/>
    <property type="evidence" value="ECO:0007669"/>
    <property type="project" value="UniProtKB-EC"/>
</dbReference>
<reference evidence="13" key="1">
    <citation type="submission" date="2019-04" db="EMBL/GenBank/DDBJ databases">
        <authorList>
            <consortium name="Science for Life Laboratories"/>
        </authorList>
    </citation>
    <scope>NUCLEOTIDE SEQUENCE</scope>
    <source>
        <strain evidence="13">MBLW1</strain>
    </source>
</reference>
<evidence type="ECO:0000256" key="3">
    <source>
        <dbReference type="ARBA" id="ARBA00011950"/>
    </source>
</evidence>
<dbReference type="AlphaFoldDB" id="A0A6C2YNF2"/>
<dbReference type="SUPFAM" id="SSF54690">
    <property type="entry name" value="Molybdopterin synthase subunit MoaE"/>
    <property type="match status" value="1"/>
</dbReference>
<accession>A0A6C2YNF2</accession>
<dbReference type="EMBL" id="LR586016">
    <property type="protein sequence ID" value="VIP03150.1"/>
    <property type="molecule type" value="Genomic_DNA"/>
</dbReference>
<comment type="catalytic activity">
    <reaction evidence="11">
        <text>2 [molybdopterin-synthase sulfur-carrier protein]-C-terminal-Gly-aminoethanethioate + cyclic pyranopterin phosphate + H2O = molybdopterin + 2 [molybdopterin-synthase sulfur-carrier protein]-C-terminal Gly-Gly + 2 H(+)</text>
        <dbReference type="Rhea" id="RHEA:26333"/>
        <dbReference type="Rhea" id="RHEA-COMP:12202"/>
        <dbReference type="Rhea" id="RHEA-COMP:19907"/>
        <dbReference type="ChEBI" id="CHEBI:15377"/>
        <dbReference type="ChEBI" id="CHEBI:15378"/>
        <dbReference type="ChEBI" id="CHEBI:58698"/>
        <dbReference type="ChEBI" id="CHEBI:59648"/>
        <dbReference type="ChEBI" id="CHEBI:90778"/>
        <dbReference type="ChEBI" id="CHEBI:232372"/>
        <dbReference type="EC" id="2.8.1.12"/>
    </reaction>
</comment>
<dbReference type="PANTHER" id="PTHR23404">
    <property type="entry name" value="MOLYBDOPTERIN SYNTHASE RELATED"/>
    <property type="match status" value="1"/>
</dbReference>
<dbReference type="Pfam" id="PF02391">
    <property type="entry name" value="MoaE"/>
    <property type="match status" value="1"/>
</dbReference>
<dbReference type="RefSeq" id="WP_162658245.1">
    <property type="nucleotide sequence ID" value="NZ_LR593887.1"/>
</dbReference>
<dbReference type="Proteomes" id="UP000464378">
    <property type="component" value="Chromosome"/>
</dbReference>